<dbReference type="InterPro" id="IPR016047">
    <property type="entry name" value="M23ase_b-sheet_dom"/>
</dbReference>
<gene>
    <name evidence="3" type="ORF">GO608_04760</name>
</gene>
<dbReference type="PANTHER" id="PTHR21666">
    <property type="entry name" value="PEPTIDASE-RELATED"/>
    <property type="match status" value="1"/>
</dbReference>
<dbReference type="SUPFAM" id="SSF51261">
    <property type="entry name" value="Duplicated hybrid motif"/>
    <property type="match status" value="1"/>
</dbReference>
<feature type="domain" description="M23ase beta-sheet core" evidence="2">
    <location>
        <begin position="366"/>
        <end position="460"/>
    </location>
</feature>
<keyword evidence="1" id="KW-0175">Coiled coil</keyword>
<sequence>MPTRSARPRRRWRGRARRRVESRPRMTVLLGLRSLVPALAVALLLGAPAARASEPAEVVQKRSDLEEVKRRIADLRKEIADTEETRSGAAAELAAAERAVSQAQRRLHALAAERATTEKSLAILEAEQDAVEARIAGRQAELGEWLRRHYIHGAGGGVAPFLSTRDANQFARDAHYLEHLGRARLALIESLRGDLRQKAELGESIAGRRDHLVALEAQQRTQHATLESMQGRRKQALDGISRQLLSQRKEEETLHQDQQRLGRLVEVLARRAAEREAARAAAAAAAREAAARAAARAAAEKRADAAGAARTTPRSRSEAVVGEVRQAAEATPTGVSFAQLRGKMRFPVRGELVGRFGAPRAEGGTTWRGVFIRASGGAEVRAVAAGEIVFSDWLRGYGNLIIVDHGSDYLSIYGNNDALLKELGDVIAGGDPIASVGASGGASESGLYFEIRYRGQPVDPLQWVRLN</sequence>
<comment type="caution">
    <text evidence="3">The sequence shown here is derived from an EMBL/GenBank/DDBJ whole genome shotgun (WGS) entry which is preliminary data.</text>
</comment>
<organism evidence="3 4">
    <name type="scientific">Aromatoleum buckelii</name>
    <dbReference type="NCBI Taxonomy" id="200254"/>
    <lineage>
        <taxon>Bacteria</taxon>
        <taxon>Pseudomonadati</taxon>
        <taxon>Pseudomonadota</taxon>
        <taxon>Betaproteobacteria</taxon>
        <taxon>Rhodocyclales</taxon>
        <taxon>Rhodocyclaceae</taxon>
        <taxon>Aromatoleum</taxon>
    </lineage>
</organism>
<dbReference type="CDD" id="cd12797">
    <property type="entry name" value="M23_peptidase"/>
    <property type="match status" value="1"/>
</dbReference>
<dbReference type="PANTHER" id="PTHR21666:SF270">
    <property type="entry name" value="MUREIN HYDROLASE ACTIVATOR ENVC"/>
    <property type="match status" value="1"/>
</dbReference>
<dbReference type="EMBL" id="WTVH01000006">
    <property type="protein sequence ID" value="NMF92637.1"/>
    <property type="molecule type" value="Genomic_DNA"/>
</dbReference>
<feature type="coiled-coil region" evidence="1">
    <location>
        <begin position="58"/>
        <end position="127"/>
    </location>
</feature>
<dbReference type="Pfam" id="PF01551">
    <property type="entry name" value="Peptidase_M23"/>
    <property type="match status" value="1"/>
</dbReference>
<dbReference type="Proteomes" id="UP000601990">
    <property type="component" value="Unassembled WGS sequence"/>
</dbReference>
<evidence type="ECO:0000313" key="3">
    <source>
        <dbReference type="EMBL" id="NMF92637.1"/>
    </source>
</evidence>
<name>A0ABX1N268_9RHOO</name>
<evidence type="ECO:0000256" key="1">
    <source>
        <dbReference type="SAM" id="Coils"/>
    </source>
</evidence>
<evidence type="ECO:0000259" key="2">
    <source>
        <dbReference type="Pfam" id="PF01551"/>
    </source>
</evidence>
<dbReference type="Gene3D" id="6.10.250.3150">
    <property type="match status" value="1"/>
</dbReference>
<protein>
    <submittedName>
        <fullName evidence="3">Peptidoglycan DD-metalloendopeptidase family protein</fullName>
    </submittedName>
</protein>
<dbReference type="InterPro" id="IPR050570">
    <property type="entry name" value="Cell_wall_metabolism_enzyme"/>
</dbReference>
<dbReference type="InterPro" id="IPR011055">
    <property type="entry name" value="Dup_hybrid_motif"/>
</dbReference>
<reference evidence="3" key="1">
    <citation type="submission" date="2019-12" db="EMBL/GenBank/DDBJ databases">
        <title>Comparative genomics gives insights into the taxonomy of the Azoarcus-Aromatoleum group and reveals separate origins of nif in the plant-associated Azoarcus and non-plant-associated Aromatoleum sub-groups.</title>
        <authorList>
            <person name="Lafos M."/>
            <person name="Maluk M."/>
            <person name="Batista M."/>
            <person name="Junghare M."/>
            <person name="Carmona M."/>
            <person name="Faoro H."/>
            <person name="Cruz L.M."/>
            <person name="Battistoni F."/>
            <person name="De Souza E."/>
            <person name="Pedrosa F."/>
            <person name="Chen W.-M."/>
            <person name="Poole P.S."/>
            <person name="Dixon R.A."/>
            <person name="James E.K."/>
        </authorList>
    </citation>
    <scope>NUCLEOTIDE SEQUENCE</scope>
    <source>
        <strain evidence="3">U120</strain>
    </source>
</reference>
<evidence type="ECO:0000313" key="4">
    <source>
        <dbReference type="Proteomes" id="UP000601990"/>
    </source>
</evidence>
<proteinExistence type="predicted"/>
<dbReference type="Gene3D" id="2.70.70.10">
    <property type="entry name" value="Glucose Permease (Domain IIA)"/>
    <property type="match status" value="1"/>
</dbReference>
<keyword evidence="4" id="KW-1185">Reference proteome</keyword>
<accession>A0ABX1N268</accession>